<name>A0AAV7Y517_9EUKA</name>
<feature type="compositionally biased region" description="Polar residues" evidence="1">
    <location>
        <begin position="288"/>
        <end position="307"/>
    </location>
</feature>
<organism evidence="4 5">
    <name type="scientific">Anaeramoeba flamelloides</name>
    <dbReference type="NCBI Taxonomy" id="1746091"/>
    <lineage>
        <taxon>Eukaryota</taxon>
        <taxon>Metamonada</taxon>
        <taxon>Anaeramoebidae</taxon>
        <taxon>Anaeramoeba</taxon>
    </lineage>
</organism>
<dbReference type="PANTHER" id="PTHR23028:SF53">
    <property type="entry name" value="ACYL_TRANSF_3 DOMAIN-CONTAINING PROTEIN"/>
    <property type="match status" value="1"/>
</dbReference>
<feature type="domain" description="Acyltransferase 3" evidence="3">
    <location>
        <begin position="31"/>
        <end position="450"/>
    </location>
</feature>
<protein>
    <submittedName>
        <fullName evidence="4">O-acyltransferase</fullName>
    </submittedName>
</protein>
<feature type="transmembrane region" description="Helical" evidence="2">
    <location>
        <begin position="318"/>
        <end position="340"/>
    </location>
</feature>
<dbReference type="AlphaFoldDB" id="A0AAV7Y517"/>
<dbReference type="GO" id="GO:0016747">
    <property type="term" value="F:acyltransferase activity, transferring groups other than amino-acyl groups"/>
    <property type="evidence" value="ECO:0007669"/>
    <property type="project" value="InterPro"/>
</dbReference>
<keyword evidence="2" id="KW-0812">Transmembrane</keyword>
<evidence type="ECO:0000259" key="3">
    <source>
        <dbReference type="Pfam" id="PF01757"/>
    </source>
</evidence>
<evidence type="ECO:0000256" key="2">
    <source>
        <dbReference type="SAM" id="Phobius"/>
    </source>
</evidence>
<feature type="transmembrane region" description="Helical" evidence="2">
    <location>
        <begin position="352"/>
        <end position="373"/>
    </location>
</feature>
<feature type="region of interest" description="Disordered" evidence="1">
    <location>
        <begin position="280"/>
        <end position="313"/>
    </location>
</feature>
<feature type="transmembrane region" description="Helical" evidence="2">
    <location>
        <begin position="433"/>
        <end position="454"/>
    </location>
</feature>
<feature type="transmembrane region" description="Helical" evidence="2">
    <location>
        <begin position="72"/>
        <end position="97"/>
    </location>
</feature>
<dbReference type="InterPro" id="IPR050879">
    <property type="entry name" value="Acyltransferase_3"/>
</dbReference>
<accession>A0AAV7Y517</accession>
<feature type="transmembrane region" description="Helical" evidence="2">
    <location>
        <begin position="117"/>
        <end position="139"/>
    </location>
</feature>
<feature type="transmembrane region" description="Helical" evidence="2">
    <location>
        <begin position="167"/>
        <end position="187"/>
    </location>
</feature>
<feature type="transmembrane region" description="Helical" evidence="2">
    <location>
        <begin position="236"/>
        <end position="253"/>
    </location>
</feature>
<dbReference type="EMBL" id="JANTQA010000076">
    <property type="protein sequence ID" value="KAJ3423641.1"/>
    <property type="molecule type" value="Genomic_DNA"/>
</dbReference>
<keyword evidence="2" id="KW-1133">Transmembrane helix</keyword>
<reference evidence="4" key="1">
    <citation type="submission" date="2022-08" db="EMBL/GenBank/DDBJ databases">
        <title>Novel sulphate-reducing endosymbionts in the free-living metamonad Anaeramoeba.</title>
        <authorList>
            <person name="Jerlstrom-Hultqvist J."/>
            <person name="Cepicka I."/>
            <person name="Gallot-Lavallee L."/>
            <person name="Salas-Leiva D."/>
            <person name="Curtis B.A."/>
            <person name="Zahonova K."/>
            <person name="Pipaliya S."/>
            <person name="Dacks J."/>
            <person name="Roger A.J."/>
        </authorList>
    </citation>
    <scope>NUCLEOTIDE SEQUENCE</scope>
    <source>
        <strain evidence="4">Busselton2</strain>
    </source>
</reference>
<dbReference type="GO" id="GO:0016020">
    <property type="term" value="C:membrane"/>
    <property type="evidence" value="ECO:0007669"/>
    <property type="project" value="TreeGrafter"/>
</dbReference>
<evidence type="ECO:0000313" key="5">
    <source>
        <dbReference type="Proteomes" id="UP001146793"/>
    </source>
</evidence>
<feature type="region of interest" description="Disordered" evidence="1">
    <location>
        <begin position="477"/>
        <end position="515"/>
    </location>
</feature>
<evidence type="ECO:0000256" key="1">
    <source>
        <dbReference type="SAM" id="MobiDB-lite"/>
    </source>
</evidence>
<comment type="caution">
    <text evidence="4">The sequence shown here is derived from an EMBL/GenBank/DDBJ whole genome shotgun (WGS) entry which is preliminary data.</text>
</comment>
<feature type="transmembrane region" description="Helical" evidence="2">
    <location>
        <begin position="207"/>
        <end position="230"/>
    </location>
</feature>
<dbReference type="Proteomes" id="UP001146793">
    <property type="component" value="Unassembled WGS sequence"/>
</dbReference>
<sequence length="515" mass="60120">MKTEEGKKQNTQSPQQTVRKSLYVEDLKPLKGLRAVCALFIMVGHFFTYFTPNLIHKEGYGPENKDLEFPGVLFPIEFLQGVTFFFLLSGISFARIYTHTGSLDTRAGKKKFIWKRFVRLSPAYYFGLLLSFAPFYLYYYVQEKDYLRFFGSLLTTPLFLQSVNPQFIAWNSPLWTVSIFMLCYLLYPYISKKLYLAKEKTLKWIAFYNYSVPFLIVIIFMFFIGSYTVLLVCHVSIIRITHFIVGAILGEYIERWRKAKSLEKLDFIQTLTPVSIQKAKNENREVENPQSLNGDQNINNAGNGPNSTKKKPRTNKTISYDLIVDLGSIFLLFTQAVTLYCGYKYGRLHNFVKFFLEFSLVPLHCYWIFAIMNSKKSLTCRFFNLGIFNLLNEVSYNVYCLHFPIFYLYTWLINKEIVPSYTQFMDAVYALKFWHIFIIVPLVWLIGILFHKCIELPFKKKMVKIINKKYSLAKEIQKEVPSDSSISTENSEDSLDTSRSNSSSKYALHDLVESQ</sequence>
<dbReference type="Pfam" id="PF01757">
    <property type="entry name" value="Acyl_transf_3"/>
    <property type="match status" value="1"/>
</dbReference>
<feature type="transmembrane region" description="Helical" evidence="2">
    <location>
        <begin position="394"/>
        <end position="413"/>
    </location>
</feature>
<gene>
    <name evidence="4" type="ORF">M0812_30174</name>
</gene>
<proteinExistence type="predicted"/>
<evidence type="ECO:0000313" key="4">
    <source>
        <dbReference type="EMBL" id="KAJ3423641.1"/>
    </source>
</evidence>
<dbReference type="GO" id="GO:0000271">
    <property type="term" value="P:polysaccharide biosynthetic process"/>
    <property type="evidence" value="ECO:0007669"/>
    <property type="project" value="TreeGrafter"/>
</dbReference>
<keyword evidence="2" id="KW-0472">Membrane</keyword>
<dbReference type="PANTHER" id="PTHR23028">
    <property type="entry name" value="ACETYLTRANSFERASE"/>
    <property type="match status" value="1"/>
</dbReference>
<feature type="transmembrane region" description="Helical" evidence="2">
    <location>
        <begin position="32"/>
        <end position="52"/>
    </location>
</feature>
<dbReference type="InterPro" id="IPR002656">
    <property type="entry name" value="Acyl_transf_3_dom"/>
</dbReference>